<dbReference type="PANTHER" id="PTHR46780">
    <property type="entry name" value="PROTEIN EVA-1"/>
    <property type="match status" value="1"/>
</dbReference>
<dbReference type="GO" id="GO:0030246">
    <property type="term" value="F:carbohydrate binding"/>
    <property type="evidence" value="ECO:0007669"/>
    <property type="project" value="InterPro"/>
</dbReference>
<gene>
    <name evidence="3" type="ORF">AMON00008_LOCUS9172</name>
</gene>
<dbReference type="CDD" id="cd22823">
    <property type="entry name" value="Gal_Rha_Lectin"/>
    <property type="match status" value="1"/>
</dbReference>
<dbReference type="AlphaFoldDB" id="A0A7S4Q3H6"/>
<sequence>MAGHPWGSSIAVWLDAPARHLSPNCPLPHPAAPLAPRMAGAHPWFANAVPLLLAALLLALAGAARFRNEVAALESRTKTQQPMRFAMRFCMADEVKLECDEESIIQVQSSFYNRRKDESCPPKRPEGAVEENCHPNSTEMVLKACEGKRQCLLPPTAHGYCGKEEPFTQVRIVWDCVMDSWFEEMEEELIPMKDFGVAQEEALEKSDEVDDDDVLDDPVSAKVNLVPEVPTKVDPVPEEPIIMPVARADAKRLRHAQQWCTSEPTTITCQDGETVEAYSAFYNRRLADCEPAKKTATLSCDPNAIDIVRKACSGGKQECTIPPSAQWYCEKAPYTFLRVVWDCVGGASPSGRHAHHGQLP</sequence>
<evidence type="ECO:0000313" key="3">
    <source>
        <dbReference type="EMBL" id="CAE4569553.1"/>
    </source>
</evidence>
<dbReference type="InterPro" id="IPR043159">
    <property type="entry name" value="Lectin_gal-bd_sf"/>
</dbReference>
<proteinExistence type="predicted"/>
<evidence type="ECO:0000259" key="2">
    <source>
        <dbReference type="Pfam" id="PF02140"/>
    </source>
</evidence>
<protein>
    <recommendedName>
        <fullName evidence="2">SUEL-type lectin domain-containing protein</fullName>
    </recommendedName>
</protein>
<organism evidence="3">
    <name type="scientific">Alexandrium monilatum</name>
    <dbReference type="NCBI Taxonomy" id="311494"/>
    <lineage>
        <taxon>Eukaryota</taxon>
        <taxon>Sar</taxon>
        <taxon>Alveolata</taxon>
        <taxon>Dinophyceae</taxon>
        <taxon>Gonyaulacales</taxon>
        <taxon>Pyrocystaceae</taxon>
        <taxon>Alexandrium</taxon>
    </lineage>
</organism>
<accession>A0A7S4Q3H6</accession>
<reference evidence="3" key="1">
    <citation type="submission" date="2021-01" db="EMBL/GenBank/DDBJ databases">
        <authorList>
            <person name="Corre E."/>
            <person name="Pelletier E."/>
            <person name="Niang G."/>
            <person name="Scheremetjew M."/>
            <person name="Finn R."/>
            <person name="Kale V."/>
            <person name="Holt S."/>
            <person name="Cochrane G."/>
            <person name="Meng A."/>
            <person name="Brown T."/>
            <person name="Cohen L."/>
        </authorList>
    </citation>
    <scope>NUCLEOTIDE SEQUENCE</scope>
    <source>
        <strain evidence="3">CCMP3105</strain>
    </source>
</reference>
<feature type="domain" description="SUEL-type lectin" evidence="2">
    <location>
        <begin position="97"/>
        <end position="157"/>
    </location>
</feature>
<name>A0A7S4Q3H6_9DINO</name>
<feature type="transmembrane region" description="Helical" evidence="1">
    <location>
        <begin position="44"/>
        <end position="66"/>
    </location>
</feature>
<dbReference type="Gene3D" id="2.60.120.740">
    <property type="match status" value="2"/>
</dbReference>
<evidence type="ECO:0000256" key="1">
    <source>
        <dbReference type="SAM" id="Phobius"/>
    </source>
</evidence>
<dbReference type="EMBL" id="HBNR01014176">
    <property type="protein sequence ID" value="CAE4569553.1"/>
    <property type="molecule type" value="Transcribed_RNA"/>
</dbReference>
<keyword evidence="1" id="KW-0812">Transmembrane</keyword>
<dbReference type="InterPro" id="IPR000922">
    <property type="entry name" value="Lectin_gal-bd_dom"/>
</dbReference>
<dbReference type="Pfam" id="PF02140">
    <property type="entry name" value="SUEL_Lectin"/>
    <property type="match status" value="1"/>
</dbReference>
<keyword evidence="1" id="KW-0472">Membrane</keyword>
<keyword evidence="1" id="KW-1133">Transmembrane helix</keyword>